<sequence length="80" mass="8982">MSTLAIKFEPLAVDVVFTDTMLRVVLADGREVSSPLAWFPRLLNATDEQRRNWRLIGGGIGIHWESIDEDISVESLLSVQ</sequence>
<name>A0AA86MZZ3_9BACT</name>
<protein>
    <recommendedName>
        <fullName evidence="3">DUF2442 domain-containing protein</fullName>
    </recommendedName>
</protein>
<evidence type="ECO:0000313" key="2">
    <source>
        <dbReference type="Proteomes" id="UP001179121"/>
    </source>
</evidence>
<dbReference type="AlphaFoldDB" id="A0AA86MZZ3"/>
<dbReference type="InterPro" id="IPR018841">
    <property type="entry name" value="DUF2442"/>
</dbReference>
<accession>A0AA86MZZ3</accession>
<dbReference type="KEGG" id="nti:DNFV4_02598"/>
<evidence type="ECO:0000313" key="1">
    <source>
        <dbReference type="EMBL" id="CAI4032170.1"/>
    </source>
</evidence>
<reference evidence="1" key="1">
    <citation type="submission" date="2022-10" db="EMBL/GenBank/DDBJ databases">
        <authorList>
            <person name="Koch H."/>
        </authorList>
    </citation>
    <scope>NUCLEOTIDE SEQUENCE</scope>
    <source>
        <strain evidence="1">DNF</strain>
    </source>
</reference>
<organism evidence="1 2">
    <name type="scientific">Nitrospira tepida</name>
    <dbReference type="NCBI Taxonomy" id="2973512"/>
    <lineage>
        <taxon>Bacteria</taxon>
        <taxon>Pseudomonadati</taxon>
        <taxon>Nitrospirota</taxon>
        <taxon>Nitrospiria</taxon>
        <taxon>Nitrospirales</taxon>
        <taxon>Nitrospiraceae</taxon>
        <taxon>Nitrospira</taxon>
    </lineage>
</organism>
<evidence type="ECO:0008006" key="3">
    <source>
        <dbReference type="Google" id="ProtNLM"/>
    </source>
</evidence>
<gene>
    <name evidence="1" type="ORF">DNFV4_02598</name>
</gene>
<proteinExistence type="predicted"/>
<dbReference type="RefSeq" id="WP_289268915.1">
    <property type="nucleotide sequence ID" value="NZ_OX365700.1"/>
</dbReference>
<dbReference type="Pfam" id="PF10387">
    <property type="entry name" value="DUF2442"/>
    <property type="match status" value="1"/>
</dbReference>
<dbReference type="Proteomes" id="UP001179121">
    <property type="component" value="Chromosome"/>
</dbReference>
<dbReference type="Gene3D" id="3.30.2020.40">
    <property type="entry name" value="Uncharacterised protein PF10387, DUF2442"/>
    <property type="match status" value="1"/>
</dbReference>
<dbReference type="EMBL" id="OX365700">
    <property type="protein sequence ID" value="CAI4032170.1"/>
    <property type="molecule type" value="Genomic_DNA"/>
</dbReference>
<keyword evidence="2" id="KW-1185">Reference proteome</keyword>